<keyword evidence="4" id="KW-0804">Transcription</keyword>
<name>A0A7W7T1B3_9PSEU</name>
<keyword evidence="3 6" id="KW-0238">DNA-binding</keyword>
<dbReference type="Proteomes" id="UP000542674">
    <property type="component" value="Unassembled WGS sequence"/>
</dbReference>
<dbReference type="AlphaFoldDB" id="A0A7W7T1B3"/>
<dbReference type="SUPFAM" id="SSF46785">
    <property type="entry name" value="Winged helix' DNA-binding domain"/>
    <property type="match status" value="1"/>
</dbReference>
<evidence type="ECO:0000256" key="3">
    <source>
        <dbReference type="ARBA" id="ARBA00023125"/>
    </source>
</evidence>
<sequence>MDLTMYQLRTFSDVARTGSITRSARNLGYSQSSVTAHVRALELRVGATLFQRLPHGVRLTRAGEMFRGYVDQILAVVDKMSTALQRKGEAAGRVAVGATAPLVDTLVPRLVADVQGRHPRVRVSPRVLAATDLVAQVGDGVDLAFTLDDRTVGTVPRDRGVSTAELFAVELVAVAAPGGHEDRLVAADSGCVSHRALVRAAKDGRVGDRAVVETGSVAGARDLVLAGAGVAMLPLAAVTRHLASGALVEAAGIGRVTPVVTAVWPDQDWTSPAVAATLEIVRRQGARILRPEGSR</sequence>
<dbReference type="InterPro" id="IPR036390">
    <property type="entry name" value="WH_DNA-bd_sf"/>
</dbReference>
<evidence type="ECO:0000313" key="6">
    <source>
        <dbReference type="EMBL" id="MBB4964754.1"/>
    </source>
</evidence>
<evidence type="ECO:0000256" key="2">
    <source>
        <dbReference type="ARBA" id="ARBA00023015"/>
    </source>
</evidence>
<dbReference type="PANTHER" id="PTHR30126">
    <property type="entry name" value="HTH-TYPE TRANSCRIPTIONAL REGULATOR"/>
    <property type="match status" value="1"/>
</dbReference>
<dbReference type="PANTHER" id="PTHR30126:SF39">
    <property type="entry name" value="HTH-TYPE TRANSCRIPTIONAL REGULATOR CYSL"/>
    <property type="match status" value="1"/>
</dbReference>
<dbReference type="InterPro" id="IPR036388">
    <property type="entry name" value="WH-like_DNA-bd_sf"/>
</dbReference>
<dbReference type="GO" id="GO:0003700">
    <property type="term" value="F:DNA-binding transcription factor activity"/>
    <property type="evidence" value="ECO:0007669"/>
    <property type="project" value="InterPro"/>
</dbReference>
<dbReference type="Pfam" id="PF03466">
    <property type="entry name" value="LysR_substrate"/>
    <property type="match status" value="1"/>
</dbReference>
<dbReference type="GO" id="GO:0000976">
    <property type="term" value="F:transcription cis-regulatory region binding"/>
    <property type="evidence" value="ECO:0007669"/>
    <property type="project" value="TreeGrafter"/>
</dbReference>
<dbReference type="SUPFAM" id="SSF53850">
    <property type="entry name" value="Periplasmic binding protein-like II"/>
    <property type="match status" value="1"/>
</dbReference>
<dbReference type="Gene3D" id="3.40.190.10">
    <property type="entry name" value="Periplasmic binding protein-like II"/>
    <property type="match status" value="2"/>
</dbReference>
<organism evidence="6 7">
    <name type="scientific">Saccharothrix violaceirubra</name>
    <dbReference type="NCBI Taxonomy" id="413306"/>
    <lineage>
        <taxon>Bacteria</taxon>
        <taxon>Bacillati</taxon>
        <taxon>Actinomycetota</taxon>
        <taxon>Actinomycetes</taxon>
        <taxon>Pseudonocardiales</taxon>
        <taxon>Pseudonocardiaceae</taxon>
        <taxon>Saccharothrix</taxon>
    </lineage>
</organism>
<dbReference type="PROSITE" id="PS50931">
    <property type="entry name" value="HTH_LYSR"/>
    <property type="match status" value="1"/>
</dbReference>
<comment type="caution">
    <text evidence="6">The sequence shown here is derived from an EMBL/GenBank/DDBJ whole genome shotgun (WGS) entry which is preliminary data.</text>
</comment>
<keyword evidence="2" id="KW-0805">Transcription regulation</keyword>
<accession>A0A7W7T1B3</accession>
<dbReference type="Gene3D" id="1.10.10.10">
    <property type="entry name" value="Winged helix-like DNA-binding domain superfamily/Winged helix DNA-binding domain"/>
    <property type="match status" value="1"/>
</dbReference>
<dbReference type="CDD" id="cd05466">
    <property type="entry name" value="PBP2_LTTR_substrate"/>
    <property type="match status" value="1"/>
</dbReference>
<reference evidence="6 7" key="1">
    <citation type="submission" date="2020-08" db="EMBL/GenBank/DDBJ databases">
        <title>Sequencing the genomes of 1000 actinobacteria strains.</title>
        <authorList>
            <person name="Klenk H.-P."/>
        </authorList>
    </citation>
    <scope>NUCLEOTIDE SEQUENCE [LARGE SCALE GENOMIC DNA]</scope>
    <source>
        <strain evidence="6 7">DSM 45084</strain>
    </source>
</reference>
<dbReference type="InterPro" id="IPR000847">
    <property type="entry name" value="LysR_HTH_N"/>
</dbReference>
<evidence type="ECO:0000256" key="4">
    <source>
        <dbReference type="ARBA" id="ARBA00023163"/>
    </source>
</evidence>
<feature type="domain" description="HTH lysR-type" evidence="5">
    <location>
        <begin position="1"/>
        <end position="60"/>
    </location>
</feature>
<dbReference type="Pfam" id="PF00126">
    <property type="entry name" value="HTH_1"/>
    <property type="match status" value="1"/>
</dbReference>
<evidence type="ECO:0000256" key="1">
    <source>
        <dbReference type="ARBA" id="ARBA00009437"/>
    </source>
</evidence>
<protein>
    <submittedName>
        <fullName evidence="6">DNA-binding transcriptional LysR family regulator</fullName>
    </submittedName>
</protein>
<dbReference type="EMBL" id="JACHJS010000001">
    <property type="protein sequence ID" value="MBB4964754.1"/>
    <property type="molecule type" value="Genomic_DNA"/>
</dbReference>
<proteinExistence type="inferred from homology"/>
<dbReference type="PRINTS" id="PR00039">
    <property type="entry name" value="HTHLYSR"/>
</dbReference>
<keyword evidence="7" id="KW-1185">Reference proteome</keyword>
<dbReference type="RefSeq" id="WP_184667982.1">
    <property type="nucleotide sequence ID" value="NZ_BAABAI010000015.1"/>
</dbReference>
<evidence type="ECO:0000259" key="5">
    <source>
        <dbReference type="PROSITE" id="PS50931"/>
    </source>
</evidence>
<gene>
    <name evidence="6" type="ORF">F4559_002113</name>
</gene>
<dbReference type="InterPro" id="IPR005119">
    <property type="entry name" value="LysR_subst-bd"/>
</dbReference>
<comment type="similarity">
    <text evidence="1">Belongs to the LysR transcriptional regulatory family.</text>
</comment>
<evidence type="ECO:0000313" key="7">
    <source>
        <dbReference type="Proteomes" id="UP000542674"/>
    </source>
</evidence>